<dbReference type="SUPFAM" id="SSF46785">
    <property type="entry name" value="Winged helix' DNA-binding domain"/>
    <property type="match status" value="1"/>
</dbReference>
<sequence length="278" mass="30407">MSTSRESIAAGGDIDFSVPAELIGHPARSAMLVALLDRHALPMSMLASEAGVSPSTASAHLTKLVEGGLLHVRQQGRHRYYALASRDVADALEALARVSPMRPVRSLRADTRARAMRLARSCYDHLAGHLGVAVMRSLLERGAVRGGDGLHRPERARHDRLSAPGKDIDYELTDSGHALFDELGVRLLTAIDSRKRRRLVAYCVDWTEQRHHLGGTAGAALLSRFEELEWLRRKTKGAPRALTITDAGKRGFAEHFDIDTDTLATTEAAPVTPLHPKR</sequence>
<comment type="caution">
    <text evidence="2">The sequence shown here is derived from an EMBL/GenBank/DDBJ whole genome shotgun (WGS) entry which is preliminary data.</text>
</comment>
<dbReference type="GO" id="GO:0046686">
    <property type="term" value="P:response to cadmium ion"/>
    <property type="evidence" value="ECO:0007669"/>
    <property type="project" value="TreeGrafter"/>
</dbReference>
<evidence type="ECO:0000313" key="3">
    <source>
        <dbReference type="Proteomes" id="UP000658656"/>
    </source>
</evidence>
<dbReference type="PANTHER" id="PTHR39168">
    <property type="entry name" value="TRANSCRIPTIONAL REGULATOR-RELATED"/>
    <property type="match status" value="1"/>
</dbReference>
<gene>
    <name evidence="2" type="ORF">GCM10017566_13960</name>
</gene>
<dbReference type="RefSeq" id="WP_145934631.1">
    <property type="nucleotide sequence ID" value="NZ_BNAV01000001.1"/>
</dbReference>
<feature type="domain" description="HTH arsR-type" evidence="1">
    <location>
        <begin position="8"/>
        <end position="103"/>
    </location>
</feature>
<dbReference type="AlphaFoldDB" id="A0A8H9IRN3"/>
<dbReference type="PROSITE" id="PS50987">
    <property type="entry name" value="HTH_ARSR_2"/>
    <property type="match status" value="1"/>
</dbReference>
<dbReference type="CDD" id="cd00090">
    <property type="entry name" value="HTH_ARSR"/>
    <property type="match status" value="1"/>
</dbReference>
<dbReference type="GO" id="GO:0003677">
    <property type="term" value="F:DNA binding"/>
    <property type="evidence" value="ECO:0007669"/>
    <property type="project" value="TreeGrafter"/>
</dbReference>
<dbReference type="GO" id="GO:0010288">
    <property type="term" value="P:response to lead ion"/>
    <property type="evidence" value="ECO:0007669"/>
    <property type="project" value="TreeGrafter"/>
</dbReference>
<dbReference type="InterPro" id="IPR036390">
    <property type="entry name" value="WH_DNA-bd_sf"/>
</dbReference>
<dbReference type="InterPro" id="IPR001845">
    <property type="entry name" value="HTH_ArsR_DNA-bd_dom"/>
</dbReference>
<organism evidence="2 3">
    <name type="scientific">Amycolatopsis bartoniae</name>
    <dbReference type="NCBI Taxonomy" id="941986"/>
    <lineage>
        <taxon>Bacteria</taxon>
        <taxon>Bacillati</taxon>
        <taxon>Actinomycetota</taxon>
        <taxon>Actinomycetes</taxon>
        <taxon>Pseudonocardiales</taxon>
        <taxon>Pseudonocardiaceae</taxon>
        <taxon>Amycolatopsis</taxon>
    </lineage>
</organism>
<dbReference type="Gene3D" id="1.10.10.10">
    <property type="entry name" value="Winged helix-like DNA-binding domain superfamily/Winged helix DNA-binding domain"/>
    <property type="match status" value="1"/>
</dbReference>
<name>A0A8H9IRN3_9PSEU</name>
<accession>A0A8H9IRN3</accession>
<dbReference type="OrthoDB" id="3232131at2"/>
<dbReference type="Proteomes" id="UP000658656">
    <property type="component" value="Unassembled WGS sequence"/>
</dbReference>
<dbReference type="InterPro" id="IPR036388">
    <property type="entry name" value="WH-like_DNA-bd_sf"/>
</dbReference>
<protein>
    <submittedName>
        <fullName evidence="2">Transcriptional regulator</fullName>
    </submittedName>
</protein>
<dbReference type="PANTHER" id="PTHR39168:SF1">
    <property type="entry name" value="TRANSCRIPTIONAL REGULATORY PROTEIN"/>
    <property type="match status" value="1"/>
</dbReference>
<evidence type="ECO:0000313" key="2">
    <source>
        <dbReference type="EMBL" id="GHF41688.1"/>
    </source>
</evidence>
<dbReference type="GO" id="GO:0097063">
    <property type="term" value="F:cadmium ion sensor activity"/>
    <property type="evidence" value="ECO:0007669"/>
    <property type="project" value="TreeGrafter"/>
</dbReference>
<reference evidence="2" key="2">
    <citation type="submission" date="2020-09" db="EMBL/GenBank/DDBJ databases">
        <authorList>
            <person name="Sun Q."/>
            <person name="Zhou Y."/>
        </authorList>
    </citation>
    <scope>NUCLEOTIDE SEQUENCE</scope>
    <source>
        <strain evidence="2">CGMCC 4.7679</strain>
    </source>
</reference>
<dbReference type="Pfam" id="PF12840">
    <property type="entry name" value="HTH_20"/>
    <property type="match status" value="1"/>
</dbReference>
<dbReference type="GO" id="GO:0032791">
    <property type="term" value="F:lead ion binding"/>
    <property type="evidence" value="ECO:0007669"/>
    <property type="project" value="TreeGrafter"/>
</dbReference>
<dbReference type="GO" id="GO:0003700">
    <property type="term" value="F:DNA-binding transcription factor activity"/>
    <property type="evidence" value="ECO:0007669"/>
    <property type="project" value="InterPro"/>
</dbReference>
<proteinExistence type="predicted"/>
<dbReference type="SMART" id="SM00418">
    <property type="entry name" value="HTH_ARSR"/>
    <property type="match status" value="1"/>
</dbReference>
<dbReference type="InterPro" id="IPR052543">
    <property type="entry name" value="HTH_Metal-responsive_Reg"/>
</dbReference>
<evidence type="ECO:0000259" key="1">
    <source>
        <dbReference type="PROSITE" id="PS50987"/>
    </source>
</evidence>
<keyword evidence="3" id="KW-1185">Reference proteome</keyword>
<dbReference type="InterPro" id="IPR011991">
    <property type="entry name" value="ArsR-like_HTH"/>
</dbReference>
<dbReference type="EMBL" id="BNAV01000001">
    <property type="protein sequence ID" value="GHF41688.1"/>
    <property type="molecule type" value="Genomic_DNA"/>
</dbReference>
<reference evidence="2" key="1">
    <citation type="journal article" date="2014" name="Int. J. Syst. Evol. Microbiol.">
        <title>Complete genome sequence of Corynebacterium casei LMG S-19264T (=DSM 44701T), isolated from a smear-ripened cheese.</title>
        <authorList>
            <consortium name="US DOE Joint Genome Institute (JGI-PGF)"/>
            <person name="Walter F."/>
            <person name="Albersmeier A."/>
            <person name="Kalinowski J."/>
            <person name="Ruckert C."/>
        </authorList>
    </citation>
    <scope>NUCLEOTIDE SEQUENCE</scope>
    <source>
        <strain evidence="2">CGMCC 4.7679</strain>
    </source>
</reference>